<comment type="caution">
    <text evidence="3">The sequence shown here is derived from an EMBL/GenBank/DDBJ whole genome shotgun (WGS) entry which is preliminary data.</text>
</comment>
<protein>
    <submittedName>
        <fullName evidence="3">Splicing factor 3B subunit 2</fullName>
    </submittedName>
</protein>
<evidence type="ECO:0000259" key="2">
    <source>
        <dbReference type="SMART" id="SM00581"/>
    </source>
</evidence>
<feature type="region of interest" description="Disordered" evidence="1">
    <location>
        <begin position="28"/>
        <end position="70"/>
    </location>
</feature>
<dbReference type="Proteomes" id="UP000247409">
    <property type="component" value="Unassembled WGS sequence"/>
</dbReference>
<feature type="compositionally biased region" description="Acidic residues" evidence="1">
    <location>
        <begin position="151"/>
        <end position="161"/>
    </location>
</feature>
<evidence type="ECO:0000313" key="4">
    <source>
        <dbReference type="Proteomes" id="UP000247409"/>
    </source>
</evidence>
<dbReference type="EMBL" id="NBIV01000068">
    <property type="protein sequence ID" value="PXF45166.1"/>
    <property type="molecule type" value="Genomic_DNA"/>
</dbReference>
<feature type="region of interest" description="Disordered" evidence="1">
    <location>
        <begin position="114"/>
        <end position="179"/>
    </location>
</feature>
<dbReference type="OrthoDB" id="5251at2759"/>
<feature type="compositionally biased region" description="Polar residues" evidence="1">
    <location>
        <begin position="509"/>
        <end position="521"/>
    </location>
</feature>
<dbReference type="PANTHER" id="PTHR12785">
    <property type="entry name" value="SPLICING FACTOR 3B"/>
    <property type="match status" value="1"/>
</dbReference>
<proteinExistence type="predicted"/>
<feature type="compositionally biased region" description="Acidic residues" evidence="1">
    <location>
        <begin position="449"/>
        <end position="465"/>
    </location>
</feature>
<dbReference type="AlphaFoldDB" id="A0A2V3ISR9"/>
<feature type="compositionally biased region" description="Basic and acidic residues" evidence="1">
    <location>
        <begin position="527"/>
        <end position="562"/>
    </location>
</feature>
<dbReference type="Pfam" id="PF04037">
    <property type="entry name" value="DUF382"/>
    <property type="match status" value="1"/>
</dbReference>
<sequence length="569" mass="64529">MVTAKEELMAAKAAALLDIQTEDLARNSDTAELKGKQGQAKKVRRRKRHKRTWKRHTSEPEAINQSTEDEVEYVPEPIAALGDSQMQQSGDEKHALDADDIDNIVSTMQRFMQRGVPQNDEEETITHEGVEDLPESGDNTNKTAGHKEDRVEDEIGEASETPDDKGTGTKPLSRKKQKETRRYQVSLLKSWTERPEVVDAWDVTAPDPFLLVKLKTWPNAVQVPINWRQKRKYLQNKRGMEKKPFQLPAYIVDTGVGEMRSAQIEADQKKTLKQRQREKMRAKTGRGVEIDHSRLRDAFFKYQTKPRLTKHGDVYYELRELEVDGSQFKPGVLSEELRAALAVSEGDPPLWLVNMQRYGPPPGYPGLKIPGVNAPIPPGARYGYHIGGWGKPPVDEYGRPIYGDVFGEGIDFGNHDKRFDLNDNEKKQLWGEIRKPGSKVTVAVGVQENSEDEDTDDESQANEDEGQQKKPSQKESNVQRDSSRKEHIEKETIRPKMAETGSLYKILQQKKSSVGQNSMLGSSHVYEMPDKDNNKGNASARKDKGGDKRERDGGDERREAQVKRSKFKF</sequence>
<dbReference type="GO" id="GO:0005634">
    <property type="term" value="C:nucleus"/>
    <property type="evidence" value="ECO:0007669"/>
    <property type="project" value="InterPro"/>
</dbReference>
<gene>
    <name evidence="3" type="ORF">BWQ96_05067</name>
</gene>
<feature type="compositionally biased region" description="Basic and acidic residues" evidence="1">
    <location>
        <begin position="477"/>
        <end position="497"/>
    </location>
</feature>
<organism evidence="3 4">
    <name type="scientific">Gracilariopsis chorda</name>
    <dbReference type="NCBI Taxonomy" id="448386"/>
    <lineage>
        <taxon>Eukaryota</taxon>
        <taxon>Rhodophyta</taxon>
        <taxon>Florideophyceae</taxon>
        <taxon>Rhodymeniophycidae</taxon>
        <taxon>Gracilariales</taxon>
        <taxon>Gracilariaceae</taxon>
        <taxon>Gracilariopsis</taxon>
    </lineage>
</organism>
<dbReference type="InterPro" id="IPR007180">
    <property type="entry name" value="DUF382"/>
</dbReference>
<dbReference type="STRING" id="448386.A0A2V3ISR9"/>
<evidence type="ECO:0000313" key="3">
    <source>
        <dbReference type="EMBL" id="PXF45166.1"/>
    </source>
</evidence>
<dbReference type="InterPro" id="IPR052584">
    <property type="entry name" value="U2_snRNP_Complex_Component"/>
</dbReference>
<dbReference type="PANTHER" id="PTHR12785:SF6">
    <property type="entry name" value="SPLICING FACTOR 3B SUBUNIT 2"/>
    <property type="match status" value="1"/>
</dbReference>
<accession>A0A2V3ISR9</accession>
<feature type="region of interest" description="Disordered" evidence="1">
    <location>
        <begin position="448"/>
        <end position="569"/>
    </location>
</feature>
<dbReference type="InterPro" id="IPR006568">
    <property type="entry name" value="PSP_pro-rich"/>
</dbReference>
<name>A0A2V3ISR9_9FLOR</name>
<reference evidence="3 4" key="1">
    <citation type="journal article" date="2018" name="Mol. Biol. Evol.">
        <title>Analysis of the draft genome of the red seaweed Gracilariopsis chorda provides insights into genome size evolution in Rhodophyta.</title>
        <authorList>
            <person name="Lee J."/>
            <person name="Yang E.C."/>
            <person name="Graf L."/>
            <person name="Yang J.H."/>
            <person name="Qiu H."/>
            <person name="Zel Zion U."/>
            <person name="Chan C.X."/>
            <person name="Stephens T.G."/>
            <person name="Weber A.P.M."/>
            <person name="Boo G.H."/>
            <person name="Boo S.M."/>
            <person name="Kim K.M."/>
            <person name="Shin Y."/>
            <person name="Jung M."/>
            <person name="Lee S.J."/>
            <person name="Yim H.S."/>
            <person name="Lee J.H."/>
            <person name="Bhattacharya D."/>
            <person name="Yoon H.S."/>
        </authorList>
    </citation>
    <scope>NUCLEOTIDE SEQUENCE [LARGE SCALE GENOMIC DNA]</scope>
    <source>
        <strain evidence="3 4">SKKU-2015</strain>
        <tissue evidence="3">Whole body</tissue>
    </source>
</reference>
<dbReference type="SMART" id="SM00581">
    <property type="entry name" value="PSP"/>
    <property type="match status" value="1"/>
</dbReference>
<evidence type="ECO:0000256" key="1">
    <source>
        <dbReference type="SAM" id="MobiDB-lite"/>
    </source>
</evidence>
<dbReference type="Pfam" id="PF04046">
    <property type="entry name" value="PSP"/>
    <property type="match status" value="1"/>
</dbReference>
<keyword evidence="4" id="KW-1185">Reference proteome</keyword>
<feature type="compositionally biased region" description="Basic residues" evidence="1">
    <location>
        <begin position="39"/>
        <end position="55"/>
    </location>
</feature>
<feature type="domain" description="PSP proline-rich" evidence="2">
    <location>
        <begin position="325"/>
        <end position="378"/>
    </location>
</feature>